<evidence type="ECO:0000313" key="1">
    <source>
        <dbReference type="EMBL" id="SDM67871.1"/>
    </source>
</evidence>
<protein>
    <recommendedName>
        <fullName evidence="3">DUF2255 family protein</fullName>
    </recommendedName>
</protein>
<sequence length="125" mass="13886">MTSWTDDELARIGGADELRIAPRTAGGELARKTTIWVVREGDDLYVRSYRGHNGAWWRAAEESKAGQVEAGGVTKDVTFTDVTDTDLNDRLDAAYRDKYRSYSSTYVDPMVAEPARSATLRLIPA</sequence>
<dbReference type="InterPro" id="IPR016888">
    <property type="entry name" value="UCP028498"/>
</dbReference>
<evidence type="ECO:0000313" key="2">
    <source>
        <dbReference type="Proteomes" id="UP000199341"/>
    </source>
</evidence>
<evidence type="ECO:0008006" key="3">
    <source>
        <dbReference type="Google" id="ProtNLM"/>
    </source>
</evidence>
<dbReference type="STRING" id="310781.SAMN05216259_101153"/>
<dbReference type="OrthoDB" id="162563at2"/>
<dbReference type="Gene3D" id="2.30.110.10">
    <property type="entry name" value="Electron Transport, Fmn-binding Protein, Chain A"/>
    <property type="match status" value="1"/>
</dbReference>
<gene>
    <name evidence="1" type="ORF">SAMN05216259_101153</name>
</gene>
<name>A0A1G9V6T8_9ACTN</name>
<accession>A0A1G9V6T8</accession>
<dbReference type="AlphaFoldDB" id="A0A1G9V6T8"/>
<dbReference type="InterPro" id="IPR012349">
    <property type="entry name" value="Split_barrel_FMN-bd"/>
</dbReference>
<dbReference type="EMBL" id="FNIE01000001">
    <property type="protein sequence ID" value="SDM67871.1"/>
    <property type="molecule type" value="Genomic_DNA"/>
</dbReference>
<keyword evidence="2" id="KW-1185">Reference proteome</keyword>
<dbReference type="Proteomes" id="UP000199341">
    <property type="component" value="Unassembled WGS sequence"/>
</dbReference>
<organism evidence="1 2">
    <name type="scientific">Actinacidiphila guanduensis</name>
    <dbReference type="NCBI Taxonomy" id="310781"/>
    <lineage>
        <taxon>Bacteria</taxon>
        <taxon>Bacillati</taxon>
        <taxon>Actinomycetota</taxon>
        <taxon>Actinomycetes</taxon>
        <taxon>Kitasatosporales</taxon>
        <taxon>Streptomycetaceae</taxon>
        <taxon>Actinacidiphila</taxon>
    </lineage>
</organism>
<reference evidence="1 2" key="1">
    <citation type="submission" date="2016-10" db="EMBL/GenBank/DDBJ databases">
        <authorList>
            <person name="de Groot N.N."/>
        </authorList>
    </citation>
    <scope>NUCLEOTIDE SEQUENCE [LARGE SCALE GENOMIC DNA]</scope>
    <source>
        <strain evidence="1 2">CGMCC 4.2022</strain>
    </source>
</reference>
<dbReference type="Pfam" id="PF10012">
    <property type="entry name" value="DUF2255"/>
    <property type="match status" value="1"/>
</dbReference>
<proteinExistence type="predicted"/>
<dbReference type="RefSeq" id="WP_093782253.1">
    <property type="nucleotide sequence ID" value="NZ_FNIE01000001.1"/>
</dbReference>